<proteinExistence type="predicted"/>
<evidence type="ECO:0000313" key="1">
    <source>
        <dbReference type="EMBL" id="KAF7510546.1"/>
    </source>
</evidence>
<gene>
    <name evidence="1" type="ORF">GJ744_006392</name>
</gene>
<dbReference type="Proteomes" id="UP000606974">
    <property type="component" value="Unassembled WGS sequence"/>
</dbReference>
<dbReference type="AlphaFoldDB" id="A0A8H7AP62"/>
<reference evidence="1" key="1">
    <citation type="submission" date="2020-02" db="EMBL/GenBank/DDBJ databases">
        <authorList>
            <person name="Palmer J.M."/>
        </authorList>
    </citation>
    <scope>NUCLEOTIDE SEQUENCE</scope>
    <source>
        <strain evidence="1">EPUS1.4</strain>
        <tissue evidence="1">Thallus</tissue>
    </source>
</reference>
<comment type="caution">
    <text evidence="1">The sequence shown here is derived from an EMBL/GenBank/DDBJ whole genome shotgun (WGS) entry which is preliminary data.</text>
</comment>
<organism evidence="1 2">
    <name type="scientific">Endocarpon pusillum</name>
    <dbReference type="NCBI Taxonomy" id="364733"/>
    <lineage>
        <taxon>Eukaryota</taxon>
        <taxon>Fungi</taxon>
        <taxon>Dikarya</taxon>
        <taxon>Ascomycota</taxon>
        <taxon>Pezizomycotina</taxon>
        <taxon>Eurotiomycetes</taxon>
        <taxon>Chaetothyriomycetidae</taxon>
        <taxon>Verrucariales</taxon>
        <taxon>Verrucariaceae</taxon>
        <taxon>Endocarpon</taxon>
    </lineage>
</organism>
<protein>
    <submittedName>
        <fullName evidence="1">Uncharacterized protein</fullName>
    </submittedName>
</protein>
<dbReference type="EMBL" id="JAACFV010000029">
    <property type="protein sequence ID" value="KAF7510546.1"/>
    <property type="molecule type" value="Genomic_DNA"/>
</dbReference>
<keyword evidence="2" id="KW-1185">Reference proteome</keyword>
<evidence type="ECO:0000313" key="2">
    <source>
        <dbReference type="Proteomes" id="UP000606974"/>
    </source>
</evidence>
<dbReference type="OrthoDB" id="5431390at2759"/>
<accession>A0A8H7AP62</accession>
<sequence length="132" mass="14392">MHGCKDEEEGRGEDLQENVLSHSGNFACGEGSCDDISSDAPASAGLICDVFAEYEKTFGMPWRKHKIAHSALYPCDYNDSSAHPVPRSLHPEELLTVTDDGGRSIEQPTKVADIVIGLGHFLRRNFEDGSIS</sequence>
<name>A0A8H7AP62_9EURO</name>